<proteinExistence type="predicted"/>
<sequence length="163" mass="17817">MSLFLEKIMPADIGQFRPECPGVFAQGGEDDLHDRRAPRFREGAAGQITPHDTRQGVVARGPEETQAPDWTDGARAVAFGGLPRCCADARRAGIRRPRLIALDLGMPPRIPVRGGMPSDARSYMSGVWWMAILPGLAIFRAVPGLNLPGDARRYPFDPDLKTN</sequence>
<gene>
    <name evidence="1" type="ORF">HUK65_14040</name>
</gene>
<protein>
    <submittedName>
        <fullName evidence="1">Uncharacterized protein</fullName>
    </submittedName>
</protein>
<dbReference type="Proteomes" id="UP000529417">
    <property type="component" value="Unassembled WGS sequence"/>
</dbReference>
<dbReference type="EMBL" id="JACBXS010000033">
    <property type="protein sequence ID" value="NYS26110.1"/>
    <property type="molecule type" value="Genomic_DNA"/>
</dbReference>
<evidence type="ECO:0000313" key="2">
    <source>
        <dbReference type="Proteomes" id="UP000529417"/>
    </source>
</evidence>
<accession>A0A7Z0I1H3</accession>
<organism evidence="1 2">
    <name type="scientific">Rhabdonatronobacter sediminivivens</name>
    <dbReference type="NCBI Taxonomy" id="2743469"/>
    <lineage>
        <taxon>Bacteria</taxon>
        <taxon>Pseudomonadati</taxon>
        <taxon>Pseudomonadota</taxon>
        <taxon>Alphaproteobacteria</taxon>
        <taxon>Rhodobacterales</taxon>
        <taxon>Paracoccaceae</taxon>
        <taxon>Rhabdonatronobacter</taxon>
    </lineage>
</organism>
<dbReference type="AlphaFoldDB" id="A0A7Z0I1H3"/>
<keyword evidence="2" id="KW-1185">Reference proteome</keyword>
<comment type="caution">
    <text evidence="1">The sequence shown here is derived from an EMBL/GenBank/DDBJ whole genome shotgun (WGS) entry which is preliminary data.</text>
</comment>
<evidence type="ECO:0000313" key="1">
    <source>
        <dbReference type="EMBL" id="NYS26110.1"/>
    </source>
</evidence>
<reference evidence="1 2" key="1">
    <citation type="journal article" date="2000" name="Arch. Microbiol.">
        <title>Rhodobaca bogoriensis gen. nov. and sp. nov., an alkaliphilic purple nonsulfur bacterium from African Rift Valley soda lakes.</title>
        <authorList>
            <person name="Milford A.D."/>
            <person name="Achenbach L.A."/>
            <person name="Jung D.O."/>
            <person name="Madigan M.T."/>
        </authorList>
    </citation>
    <scope>NUCLEOTIDE SEQUENCE [LARGE SCALE GENOMIC DNA]</scope>
    <source>
        <strain evidence="1 2">2376</strain>
    </source>
</reference>
<dbReference type="RefSeq" id="WP_179906907.1">
    <property type="nucleotide sequence ID" value="NZ_JACBXS010000033.1"/>
</dbReference>
<name>A0A7Z0I1H3_9RHOB</name>